<protein>
    <submittedName>
        <fullName evidence="2">Uncharacterized protein</fullName>
    </submittedName>
</protein>
<name>A0A0S7WP02_UNCT6</name>
<evidence type="ECO:0000313" key="2">
    <source>
        <dbReference type="EMBL" id="KPJ51356.1"/>
    </source>
</evidence>
<organism evidence="2 3">
    <name type="scientific">candidate division TA06 bacterium DG_26</name>
    <dbReference type="NCBI Taxonomy" id="1703771"/>
    <lineage>
        <taxon>Bacteria</taxon>
        <taxon>Bacteria division TA06</taxon>
    </lineage>
</organism>
<keyword evidence="1" id="KW-1133">Transmembrane helix</keyword>
<sequence length="246" mass="28994">MKYVKWQTLLGLALVILSAIFYFIHYTIFRDPHHIFIYLVGDIAFVFIEVLLVTLIIHELLSQREKRARLEKLNMVIGTFFSEVGTELLAYFSDFDPSLDRLKGELAVKNDWAEKEFQSTAKRLREYNYEIDIQRIDPGGVRDFLMSKRDFLLRLLENPTLLEHERFTGLLRAVFHLTEELAGRKSLKELPDSDYAHLKGDMKRVYVILVHQWLDYMKHLKGNYPYLFSLAMRTNPFDQNASIVVK</sequence>
<feature type="transmembrane region" description="Helical" evidence="1">
    <location>
        <begin position="9"/>
        <end position="29"/>
    </location>
</feature>
<feature type="transmembrane region" description="Helical" evidence="1">
    <location>
        <begin position="35"/>
        <end position="61"/>
    </location>
</feature>
<gene>
    <name evidence="2" type="ORF">AMJ40_00195</name>
</gene>
<evidence type="ECO:0000256" key="1">
    <source>
        <dbReference type="SAM" id="Phobius"/>
    </source>
</evidence>
<proteinExistence type="predicted"/>
<reference evidence="2 3" key="1">
    <citation type="journal article" date="2015" name="Microbiome">
        <title>Genomic resolution of linkages in carbon, nitrogen, and sulfur cycling among widespread estuary sediment bacteria.</title>
        <authorList>
            <person name="Baker B.J."/>
            <person name="Lazar C.S."/>
            <person name="Teske A.P."/>
            <person name="Dick G.J."/>
        </authorList>
    </citation>
    <scope>NUCLEOTIDE SEQUENCE [LARGE SCALE GENOMIC DNA]</scope>
    <source>
        <strain evidence="2">DG_26</strain>
    </source>
</reference>
<dbReference type="Proteomes" id="UP000051124">
    <property type="component" value="Unassembled WGS sequence"/>
</dbReference>
<dbReference type="AlphaFoldDB" id="A0A0S7WP02"/>
<comment type="caution">
    <text evidence="2">The sequence shown here is derived from an EMBL/GenBank/DDBJ whole genome shotgun (WGS) entry which is preliminary data.</text>
</comment>
<keyword evidence="1" id="KW-0812">Transmembrane</keyword>
<dbReference type="PATRIC" id="fig|1703771.3.peg.1108"/>
<dbReference type="EMBL" id="LIZT01000002">
    <property type="protein sequence ID" value="KPJ51356.1"/>
    <property type="molecule type" value="Genomic_DNA"/>
</dbReference>
<keyword evidence="1" id="KW-0472">Membrane</keyword>
<evidence type="ECO:0000313" key="3">
    <source>
        <dbReference type="Proteomes" id="UP000051124"/>
    </source>
</evidence>
<accession>A0A0S7WP02</accession>